<dbReference type="VEuPathDB" id="FungiDB:AB675_1114"/>
<keyword evidence="2" id="KW-0560">Oxidoreductase</keyword>
<dbReference type="InterPro" id="IPR027443">
    <property type="entry name" value="IPNS-like_sf"/>
</dbReference>
<dbReference type="PANTHER" id="PTHR47990">
    <property type="entry name" value="2-OXOGLUTARATE (2OG) AND FE(II)-DEPENDENT OXYGENASE SUPERFAMILY PROTEIN-RELATED"/>
    <property type="match status" value="1"/>
</dbReference>
<dbReference type="EMBL" id="LFJN01000020">
    <property type="protein sequence ID" value="KPI38210.1"/>
    <property type="molecule type" value="Genomic_DNA"/>
</dbReference>
<dbReference type="InterPro" id="IPR044861">
    <property type="entry name" value="IPNS-like_FE2OG_OXY"/>
</dbReference>
<dbReference type="GeneID" id="28731841"/>
<dbReference type="InterPro" id="IPR026992">
    <property type="entry name" value="DIOX_N"/>
</dbReference>
<keyword evidence="2" id="KW-0408">Iron</keyword>
<keyword evidence="2" id="KW-0479">Metal-binding</keyword>
<dbReference type="Proteomes" id="UP000038010">
    <property type="component" value="Unassembled WGS sequence"/>
</dbReference>
<dbReference type="PROSITE" id="PS51471">
    <property type="entry name" value="FE2OG_OXY"/>
    <property type="match status" value="1"/>
</dbReference>
<dbReference type="InterPro" id="IPR005123">
    <property type="entry name" value="Oxoglu/Fe-dep_dioxygenase_dom"/>
</dbReference>
<accession>A0A0N1H6B4</accession>
<evidence type="ECO:0000313" key="5">
    <source>
        <dbReference type="Proteomes" id="UP000038010"/>
    </source>
</evidence>
<evidence type="ECO:0000313" key="4">
    <source>
        <dbReference type="EMBL" id="KPI38210.1"/>
    </source>
</evidence>
<evidence type="ECO:0000256" key="1">
    <source>
        <dbReference type="ARBA" id="ARBA00008056"/>
    </source>
</evidence>
<sequence length="351" mass="38688">MIARIDYLEDTESAAAPPIIDLAALNSKDAAAHQNLVDQIRKACLAKGFFQVTNHGIAQELQDAVFQQSKEFFNLTESTKSKYSQANHPNKLGYEPLRSQNFEKRTAGDLKEGFFIGRDLPLDHPYRQQNRIHCGENVVPTELASPSTFAEVTKTYHKQMTALAESILSIIAETLGLPSTYFAPFTHEAGAVLRLLHYPPQPVNSDPNERGIGAHTDFGSITILMQDDVGGLQVFDAATNSWIDVQPTPGALVVNLGNVMMRWSNDRYISNLHRVINKSGKERYSVPFFYSGKPDFEIGCLPGCEDEDGTCKYEPVTVQGWIAARHANTFKEAKGAEEISQLVKASAAVAA</sequence>
<dbReference type="GO" id="GO:0046872">
    <property type="term" value="F:metal ion binding"/>
    <property type="evidence" value="ECO:0007669"/>
    <property type="project" value="UniProtKB-KW"/>
</dbReference>
<dbReference type="InterPro" id="IPR050231">
    <property type="entry name" value="Iron_ascorbate_oxido_reductase"/>
</dbReference>
<organism evidence="4 5">
    <name type="scientific">Cyphellophora attinorum</name>
    <dbReference type="NCBI Taxonomy" id="1664694"/>
    <lineage>
        <taxon>Eukaryota</taxon>
        <taxon>Fungi</taxon>
        <taxon>Dikarya</taxon>
        <taxon>Ascomycota</taxon>
        <taxon>Pezizomycotina</taxon>
        <taxon>Eurotiomycetes</taxon>
        <taxon>Chaetothyriomycetidae</taxon>
        <taxon>Chaetothyriales</taxon>
        <taxon>Cyphellophoraceae</taxon>
        <taxon>Cyphellophora</taxon>
    </lineage>
</organism>
<dbReference type="AlphaFoldDB" id="A0A0N1H6B4"/>
<protein>
    <submittedName>
        <fullName evidence="4">Putative iron/ascorbate oxido</fullName>
    </submittedName>
</protein>
<gene>
    <name evidence="4" type="ORF">AB675_1114</name>
</gene>
<dbReference type="OrthoDB" id="288590at2759"/>
<feature type="domain" description="Fe2OG dioxygenase" evidence="3">
    <location>
        <begin position="188"/>
        <end position="292"/>
    </location>
</feature>
<dbReference type="GO" id="GO:0016491">
    <property type="term" value="F:oxidoreductase activity"/>
    <property type="evidence" value="ECO:0007669"/>
    <property type="project" value="UniProtKB-KW"/>
</dbReference>
<dbReference type="Pfam" id="PF14226">
    <property type="entry name" value="DIOX_N"/>
    <property type="match status" value="1"/>
</dbReference>
<dbReference type="STRING" id="1664694.A0A0N1H6B4"/>
<comment type="caution">
    <text evidence="4">The sequence shown here is derived from an EMBL/GenBank/DDBJ whole genome shotgun (WGS) entry which is preliminary data.</text>
</comment>
<reference evidence="4 5" key="1">
    <citation type="submission" date="2015-06" db="EMBL/GenBank/DDBJ databases">
        <title>Draft genome of the ant-associated black yeast Phialophora attae CBS 131958.</title>
        <authorList>
            <person name="Moreno L.F."/>
            <person name="Stielow B.J."/>
            <person name="de Hoog S."/>
            <person name="Vicente V.A."/>
            <person name="Weiss V.A."/>
            <person name="de Vries M."/>
            <person name="Cruz L.M."/>
            <person name="Souza E.M."/>
        </authorList>
    </citation>
    <scope>NUCLEOTIDE SEQUENCE [LARGE SCALE GENOMIC DNA]</scope>
    <source>
        <strain evidence="4 5">CBS 131958</strain>
    </source>
</reference>
<dbReference type="Pfam" id="PF03171">
    <property type="entry name" value="2OG-FeII_Oxy"/>
    <property type="match status" value="1"/>
</dbReference>
<keyword evidence="5" id="KW-1185">Reference proteome</keyword>
<dbReference type="PRINTS" id="PR00682">
    <property type="entry name" value="IPNSYNTHASE"/>
</dbReference>
<dbReference type="Gene3D" id="2.60.120.330">
    <property type="entry name" value="B-lactam Antibiotic, Isopenicillin N Synthase, Chain"/>
    <property type="match status" value="1"/>
</dbReference>
<dbReference type="SUPFAM" id="SSF51197">
    <property type="entry name" value="Clavaminate synthase-like"/>
    <property type="match status" value="1"/>
</dbReference>
<comment type="similarity">
    <text evidence="1 2">Belongs to the iron/ascorbate-dependent oxidoreductase family.</text>
</comment>
<proteinExistence type="inferred from homology"/>
<name>A0A0N1H6B4_9EURO</name>
<dbReference type="RefSeq" id="XP_017998173.1">
    <property type="nucleotide sequence ID" value="XM_018139972.1"/>
</dbReference>
<evidence type="ECO:0000259" key="3">
    <source>
        <dbReference type="PROSITE" id="PS51471"/>
    </source>
</evidence>
<evidence type="ECO:0000256" key="2">
    <source>
        <dbReference type="RuleBase" id="RU003682"/>
    </source>
</evidence>
<dbReference type="GO" id="GO:0044283">
    <property type="term" value="P:small molecule biosynthetic process"/>
    <property type="evidence" value="ECO:0007669"/>
    <property type="project" value="UniProtKB-ARBA"/>
</dbReference>